<evidence type="ECO:0000313" key="1">
    <source>
        <dbReference type="EMBL" id="KAI8002260.1"/>
    </source>
</evidence>
<accession>A0ACC0GME9</accession>
<dbReference type="EMBL" id="CM045766">
    <property type="protein sequence ID" value="KAI8002260.1"/>
    <property type="molecule type" value="Genomic_DNA"/>
</dbReference>
<sequence length="165" mass="18717">MQILRYISFLKIQLDQSWYNLLCTDLLCNSDHQINRSSPQTSNFAATNITDAQTTQHLATKTTQHRQHNSKDNPAQSREPTETTVEQHSQPTSSNAQQHLAAHMHSQPIWLTKATQQNYPALPPACRNKQSGQQTTPSYRINHGNTPLQNQPSNSRPTQHSRPKT</sequence>
<evidence type="ECO:0000313" key="2">
    <source>
        <dbReference type="Proteomes" id="UP001060215"/>
    </source>
</evidence>
<organism evidence="1 2">
    <name type="scientific">Camellia lanceoleosa</name>
    <dbReference type="NCBI Taxonomy" id="1840588"/>
    <lineage>
        <taxon>Eukaryota</taxon>
        <taxon>Viridiplantae</taxon>
        <taxon>Streptophyta</taxon>
        <taxon>Embryophyta</taxon>
        <taxon>Tracheophyta</taxon>
        <taxon>Spermatophyta</taxon>
        <taxon>Magnoliopsida</taxon>
        <taxon>eudicotyledons</taxon>
        <taxon>Gunneridae</taxon>
        <taxon>Pentapetalae</taxon>
        <taxon>asterids</taxon>
        <taxon>Ericales</taxon>
        <taxon>Theaceae</taxon>
        <taxon>Camellia</taxon>
    </lineage>
</organism>
<protein>
    <submittedName>
        <fullName evidence="1">Uncharacterized protein</fullName>
    </submittedName>
</protein>
<gene>
    <name evidence="1" type="ORF">LOK49_LG08G00274</name>
</gene>
<dbReference type="Proteomes" id="UP001060215">
    <property type="component" value="Chromosome 9"/>
</dbReference>
<name>A0ACC0GME9_9ERIC</name>
<keyword evidence="2" id="KW-1185">Reference proteome</keyword>
<comment type="caution">
    <text evidence="1">The sequence shown here is derived from an EMBL/GenBank/DDBJ whole genome shotgun (WGS) entry which is preliminary data.</text>
</comment>
<reference evidence="1 2" key="1">
    <citation type="journal article" date="2022" name="Plant J.">
        <title>Chromosome-level genome of Camellia lanceoleosa provides a valuable resource for understanding genome evolution and self-incompatibility.</title>
        <authorList>
            <person name="Gong W."/>
            <person name="Xiao S."/>
            <person name="Wang L."/>
            <person name="Liao Z."/>
            <person name="Chang Y."/>
            <person name="Mo W."/>
            <person name="Hu G."/>
            <person name="Li W."/>
            <person name="Zhao G."/>
            <person name="Zhu H."/>
            <person name="Hu X."/>
            <person name="Ji K."/>
            <person name="Xiang X."/>
            <person name="Song Q."/>
            <person name="Yuan D."/>
            <person name="Jin S."/>
            <person name="Zhang L."/>
        </authorList>
    </citation>
    <scope>NUCLEOTIDE SEQUENCE [LARGE SCALE GENOMIC DNA]</scope>
    <source>
        <strain evidence="1">SQ_2022a</strain>
    </source>
</reference>
<proteinExistence type="predicted"/>